<evidence type="ECO:0000313" key="1">
    <source>
        <dbReference type="EMBL" id="VAW37825.1"/>
    </source>
</evidence>
<dbReference type="Gene3D" id="3.30.420.280">
    <property type="match status" value="1"/>
</dbReference>
<gene>
    <name evidence="1" type="ORF">MNBD_DELTA02-737</name>
</gene>
<accession>A0A3B0V2S8</accession>
<dbReference type="AlphaFoldDB" id="A0A3B0V2S8"/>
<sequence>MPAGRRAGKSELAKRKLVSTLPVIKDWRDARYFAAAPTNAQAKRVFWKDLKALTPKSWVKRVYETDLCISTIFGSELWVVGMDKPQRIEGVAWDGGVLDEYANMKETAWSENVRPALSDRRGWCWFIGVPEGFNHYKDLADYAMSAVDDDWGLYSWFSADILDSDEIEAARRHLDPRTFRQEYEASFEGASGRVYYAYDHKIHSDANIKLDPSLPIIVCCDFNVDPCLWILCQSDGRTVLVFDEIALGPTSTIAMSKELKARYGGHTPGIIIYGDAAGGARSTAGKSDYAILGEFGFKEQRVRKANPRVKDRVNAVNSILQNSSGEVRLRHHPRCRYLKRDLETVSWSAGGTEIDKRARDRTHASDALGYYVAYEFPLRLTRAVKGKRFYK</sequence>
<dbReference type="Gene3D" id="3.40.50.300">
    <property type="entry name" value="P-loop containing nucleotide triphosphate hydrolases"/>
    <property type="match status" value="1"/>
</dbReference>
<name>A0A3B0V2S8_9ZZZZ</name>
<dbReference type="InterPro" id="IPR027417">
    <property type="entry name" value="P-loop_NTPase"/>
</dbReference>
<reference evidence="1" key="1">
    <citation type="submission" date="2018-06" db="EMBL/GenBank/DDBJ databases">
        <authorList>
            <person name="Zhirakovskaya E."/>
        </authorList>
    </citation>
    <scope>NUCLEOTIDE SEQUENCE</scope>
</reference>
<dbReference type="EMBL" id="UOEZ01000061">
    <property type="protein sequence ID" value="VAW37825.1"/>
    <property type="molecule type" value="Genomic_DNA"/>
</dbReference>
<proteinExistence type="predicted"/>
<protein>
    <submittedName>
        <fullName evidence="1">Phage terminase</fullName>
    </submittedName>
</protein>
<organism evidence="1">
    <name type="scientific">hydrothermal vent metagenome</name>
    <dbReference type="NCBI Taxonomy" id="652676"/>
    <lineage>
        <taxon>unclassified sequences</taxon>
        <taxon>metagenomes</taxon>
        <taxon>ecological metagenomes</taxon>
    </lineage>
</organism>